<dbReference type="SUPFAM" id="SSF52540">
    <property type="entry name" value="P-loop containing nucleoside triphosphate hydrolases"/>
    <property type="match status" value="1"/>
</dbReference>
<dbReference type="SUPFAM" id="SSF48371">
    <property type="entry name" value="ARM repeat"/>
    <property type="match status" value="1"/>
</dbReference>
<reference evidence="3 4" key="1">
    <citation type="submission" date="2021-06" db="EMBL/GenBank/DDBJ databases">
        <authorList>
            <person name="Kallberg Y."/>
            <person name="Tangrot J."/>
            <person name="Rosling A."/>
        </authorList>
    </citation>
    <scope>NUCLEOTIDE SEQUENCE [LARGE SCALE GENOMIC DNA]</scope>
    <source>
        <strain evidence="3 4">120-4 pot B 10/14</strain>
    </source>
</reference>
<dbReference type="SUPFAM" id="SSF141571">
    <property type="entry name" value="Pentapeptide repeat-like"/>
    <property type="match status" value="1"/>
</dbReference>
<dbReference type="Pfam" id="PF23948">
    <property type="entry name" value="ARM_5"/>
    <property type="match status" value="1"/>
</dbReference>
<keyword evidence="1" id="KW-0175">Coiled coil</keyword>
<dbReference type="InterPro" id="IPR016024">
    <property type="entry name" value="ARM-type_fold"/>
</dbReference>
<evidence type="ECO:0000313" key="3">
    <source>
        <dbReference type="EMBL" id="CAG8496486.1"/>
    </source>
</evidence>
<protein>
    <submittedName>
        <fullName evidence="3">17772_t:CDS:1</fullName>
    </submittedName>
</protein>
<sequence>ELFSCELSLLENSTKNLIETKFFTKDLCVSENLNFDERHKPANTRMLARILQQKNLSNEHKEKLRTLALGIISRFGEMQIITIELVDEVIALSYFPDTEDETYNSLLEDINKNLLEVITSKIKRTTLLHPPLLKGLSHIIRHVNPKHLNPDDLVRILKRLKEQFENIHTRDNQIETIRTLGLLFDAMADCKVKYLSQEELHNPLYKALEKLSSSDNLELAYQARYAFQALICIPNDESPWEAFQKRAINIFRGFATLAGAIKNIDPGRLPEAFEHLGKGFEGIEKVINGAIVLVQGIQEGTSDIKQGLSLKVRRQKWYWALRYIDLFIQSRQFTALEKFVYNVPCFQENDFLWGLCERLEQLILDPELDNDIHRGAVGFLDYICQDKDANHWKNKHEHIVKLKNLKRHVPTELLNHVQNMQTLIEKVRPIQQLDLDKNRGEISAHLDELHELRNQFLSDIDEFNDDLGLYVKLQGTWNAPIIKLVDDKREMTFEAKKGDIEEVVNRFLKSKDKLTSEEEEILKTAATKLLNLKDKMVIINAVNGFFPPENKLTLEDEKDLEVAMNQFLDLNHKDTSKLLKILITNECLYDKKLLTNAINDFNLNQITIEDEDVIFLNKYLRLKDKKHFEKEINYFLNLKAKKLLEKVGSHMLNSKCKKVLLILGEGGTGKSTFNRHLARHLWEEYDQQKTKKLLIPSIPLFIPLARIEKMVNQRKDLIEFYLREECKLSSEIINVLRERRFVFILDGYDEIANRSGHFYDDNKFNEWKNMKLIISCRPEYLGKEYKKKFSPKNDEKKFQELTIAPFSQTEVEQYIRNYANKYKSLNWNVDTYIQQIEQISQEIKELISNPILLKITLKVLPDLIRQERNKDFEINRIVLYDQFLKTWFDHAHNRLLRMPEICKEAFESFNIDENIDDFPEFCLRFSKEFATKMFIDNKVTITYDPYDSYVTNDVTSNWKAFLGFEDKKRCLYRFSMPLIRRGKEYWFLHKSLRDHLIALALFESCKSELHNALINKQLFVSEYGVRQFLAERIQQNIIEFKPLLLAFIDQSKNDENVQIASANASTILTQIGVPLEKNLNKINISGADLSNGVFNDLKLEGAKLNNVHLSDTQILKAQISQM</sequence>
<name>A0ABM8W0W9_GIGMA</name>
<evidence type="ECO:0000259" key="2">
    <source>
        <dbReference type="PROSITE" id="PS50837"/>
    </source>
</evidence>
<dbReference type="InterPro" id="IPR027417">
    <property type="entry name" value="P-loop_NTPase"/>
</dbReference>
<proteinExistence type="predicted"/>
<organism evidence="3 4">
    <name type="scientific">Gigaspora margarita</name>
    <dbReference type="NCBI Taxonomy" id="4874"/>
    <lineage>
        <taxon>Eukaryota</taxon>
        <taxon>Fungi</taxon>
        <taxon>Fungi incertae sedis</taxon>
        <taxon>Mucoromycota</taxon>
        <taxon>Glomeromycotina</taxon>
        <taxon>Glomeromycetes</taxon>
        <taxon>Diversisporales</taxon>
        <taxon>Gigasporaceae</taxon>
        <taxon>Gigaspora</taxon>
    </lineage>
</organism>
<dbReference type="Proteomes" id="UP000789901">
    <property type="component" value="Unassembled WGS sequence"/>
</dbReference>
<dbReference type="Pfam" id="PF05729">
    <property type="entry name" value="NACHT"/>
    <property type="match status" value="1"/>
</dbReference>
<dbReference type="PROSITE" id="PS50837">
    <property type="entry name" value="NACHT"/>
    <property type="match status" value="1"/>
</dbReference>
<keyword evidence="4" id="KW-1185">Reference proteome</keyword>
<evidence type="ECO:0000256" key="1">
    <source>
        <dbReference type="SAM" id="Coils"/>
    </source>
</evidence>
<comment type="caution">
    <text evidence="3">The sequence shown here is derived from an EMBL/GenBank/DDBJ whole genome shotgun (WGS) entry which is preliminary data.</text>
</comment>
<accession>A0ABM8W0W9</accession>
<dbReference type="PANTHER" id="PTHR46312:SF2">
    <property type="entry name" value="NUCLEOTIDE-BINDING OLIGOMERIZATION DOMAIN-CONTAINING PROTEIN 2-LIKE"/>
    <property type="match status" value="1"/>
</dbReference>
<gene>
    <name evidence="3" type="ORF">GMARGA_LOCUS1983</name>
</gene>
<feature type="non-terminal residue" evidence="3">
    <location>
        <position position="1"/>
    </location>
</feature>
<dbReference type="InterPro" id="IPR007111">
    <property type="entry name" value="NACHT_NTPase"/>
</dbReference>
<feature type="coiled-coil region" evidence="1">
    <location>
        <begin position="822"/>
        <end position="849"/>
    </location>
</feature>
<dbReference type="InterPro" id="IPR056251">
    <property type="entry name" value="Arm_rpt_dom"/>
</dbReference>
<feature type="domain" description="NACHT" evidence="2">
    <location>
        <begin position="658"/>
        <end position="751"/>
    </location>
</feature>
<dbReference type="PANTHER" id="PTHR46312">
    <property type="entry name" value="NACHT DOMAIN-CONTAINING PROTEIN"/>
    <property type="match status" value="1"/>
</dbReference>
<evidence type="ECO:0000313" key="4">
    <source>
        <dbReference type="Proteomes" id="UP000789901"/>
    </source>
</evidence>
<dbReference type="EMBL" id="CAJVQB010000578">
    <property type="protein sequence ID" value="CAG8496486.1"/>
    <property type="molecule type" value="Genomic_DNA"/>
</dbReference>
<dbReference type="Gene3D" id="3.40.50.300">
    <property type="entry name" value="P-loop containing nucleotide triphosphate hydrolases"/>
    <property type="match status" value="1"/>
</dbReference>